<name>A0A2T4UHA6_9ACTN</name>
<feature type="transmembrane region" description="Helical" evidence="1">
    <location>
        <begin position="67"/>
        <end position="83"/>
    </location>
</feature>
<reference evidence="2 3" key="1">
    <citation type="submission" date="2018-03" db="EMBL/GenBank/DDBJ databases">
        <title>Aquarubrobacter algicola gen. nov., sp. nov., a novel actinobacterium isolated from shallow eutrophic lake during the end of cyanobacterial harmful algal blooms.</title>
        <authorList>
            <person name="Chun S.J."/>
        </authorList>
    </citation>
    <scope>NUCLEOTIDE SEQUENCE [LARGE SCALE GENOMIC DNA]</scope>
    <source>
        <strain evidence="2 3">Seoho-28</strain>
    </source>
</reference>
<dbReference type="RefSeq" id="WP_107567057.1">
    <property type="nucleotide sequence ID" value="NZ_PYYB01000001.1"/>
</dbReference>
<feature type="transmembrane region" description="Helical" evidence="1">
    <location>
        <begin position="126"/>
        <end position="145"/>
    </location>
</feature>
<evidence type="ECO:0000313" key="3">
    <source>
        <dbReference type="Proteomes" id="UP000240739"/>
    </source>
</evidence>
<dbReference type="Proteomes" id="UP000240739">
    <property type="component" value="Unassembled WGS sequence"/>
</dbReference>
<dbReference type="AlphaFoldDB" id="A0A2T4UHA6"/>
<dbReference type="OrthoDB" id="5244346at2"/>
<evidence type="ECO:0000256" key="1">
    <source>
        <dbReference type="SAM" id="Phobius"/>
    </source>
</evidence>
<keyword evidence="1" id="KW-0472">Membrane</keyword>
<accession>A0A2T4UHA6</accession>
<comment type="caution">
    <text evidence="2">The sequence shown here is derived from an EMBL/GenBank/DDBJ whole genome shotgun (WGS) entry which is preliminary data.</text>
</comment>
<keyword evidence="1" id="KW-0812">Transmembrane</keyword>
<evidence type="ECO:0000313" key="2">
    <source>
        <dbReference type="EMBL" id="PTL58620.1"/>
    </source>
</evidence>
<evidence type="ECO:0008006" key="4">
    <source>
        <dbReference type="Google" id="ProtNLM"/>
    </source>
</evidence>
<proteinExistence type="predicted"/>
<protein>
    <recommendedName>
        <fullName evidence="4">DUF4149 domain-containing protein</fullName>
    </recommendedName>
</protein>
<feature type="transmembrane region" description="Helical" evidence="1">
    <location>
        <begin position="6"/>
        <end position="27"/>
    </location>
</feature>
<keyword evidence="3" id="KW-1185">Reference proteome</keyword>
<gene>
    <name evidence="2" type="ORF">C7Y72_02590</name>
</gene>
<feature type="transmembrane region" description="Helical" evidence="1">
    <location>
        <begin position="39"/>
        <end position="61"/>
    </location>
</feature>
<sequence length="150" mass="15914">METVVQAAAITVAAMNLVPGALGAVRWWQVEQSAVFWRLVRIAQVGCGVLALVAGVAAASGARPDDGLLWLYLLLPVAVNVVAEQLRAVSAQTVLDDRELESADAMRELDEATQRSIVVQILRKEMGVMTLAAFVVAFLCVRALGVTAGL</sequence>
<organism evidence="2 3">
    <name type="scientific">Paraconexibacter algicola</name>
    <dbReference type="NCBI Taxonomy" id="2133960"/>
    <lineage>
        <taxon>Bacteria</taxon>
        <taxon>Bacillati</taxon>
        <taxon>Actinomycetota</taxon>
        <taxon>Thermoleophilia</taxon>
        <taxon>Solirubrobacterales</taxon>
        <taxon>Paraconexibacteraceae</taxon>
        <taxon>Paraconexibacter</taxon>
    </lineage>
</organism>
<dbReference type="EMBL" id="PYYB01000001">
    <property type="protein sequence ID" value="PTL58620.1"/>
    <property type="molecule type" value="Genomic_DNA"/>
</dbReference>
<keyword evidence="1" id="KW-1133">Transmembrane helix</keyword>